<keyword evidence="1" id="KW-1133">Transmembrane helix</keyword>
<sequence length="170" mass="18042">MGGMLSDILLALLVLGAGAFFAYRASPVAQAVLFGSAMLASGLLFLPGEQITGLVGAEGIGWLRRWAAHTPFDISQWTHFLIFAWLGLLLWLGRVDLRGWKAWAMVAVLAIAAELAQGLAPGRAPRLDDVVTNLVGGVTGLLLGSALGVLLASMLQRLRPRLGKQSDAER</sequence>
<evidence type="ECO:0000313" key="3">
    <source>
        <dbReference type="EMBL" id="KRG58330.1"/>
    </source>
</evidence>
<protein>
    <recommendedName>
        <fullName evidence="2">VanZ-like domain-containing protein</fullName>
    </recommendedName>
</protein>
<keyword evidence="4" id="KW-1185">Reference proteome</keyword>
<feature type="transmembrane region" description="Helical" evidence="1">
    <location>
        <begin position="132"/>
        <end position="155"/>
    </location>
</feature>
<proteinExistence type="predicted"/>
<accession>A0A0R0BWD6</accession>
<dbReference type="STRING" id="266128.ABB25_06670"/>
<evidence type="ECO:0000313" key="4">
    <source>
        <dbReference type="Proteomes" id="UP000051254"/>
    </source>
</evidence>
<dbReference type="EMBL" id="LDJH01000011">
    <property type="protein sequence ID" value="KRG58330.1"/>
    <property type="molecule type" value="Genomic_DNA"/>
</dbReference>
<dbReference type="Pfam" id="PF04892">
    <property type="entry name" value="VanZ"/>
    <property type="match status" value="1"/>
</dbReference>
<dbReference type="NCBIfam" id="NF037970">
    <property type="entry name" value="vanZ_1"/>
    <property type="match status" value="1"/>
</dbReference>
<evidence type="ECO:0000259" key="2">
    <source>
        <dbReference type="Pfam" id="PF04892"/>
    </source>
</evidence>
<feature type="domain" description="VanZ-like" evidence="2">
    <location>
        <begin position="46"/>
        <end position="144"/>
    </location>
</feature>
<name>A0A0R0BWD6_9GAMM</name>
<dbReference type="PATRIC" id="fig|266128.3.peg.204"/>
<dbReference type="Proteomes" id="UP000051254">
    <property type="component" value="Unassembled WGS sequence"/>
</dbReference>
<keyword evidence="1" id="KW-0812">Transmembrane</keyword>
<keyword evidence="1" id="KW-0472">Membrane</keyword>
<evidence type="ECO:0000256" key="1">
    <source>
        <dbReference type="SAM" id="Phobius"/>
    </source>
</evidence>
<feature type="transmembrane region" description="Helical" evidence="1">
    <location>
        <begin position="100"/>
        <end position="120"/>
    </location>
</feature>
<organism evidence="3 4">
    <name type="scientific">Stenotrophomonas koreensis</name>
    <dbReference type="NCBI Taxonomy" id="266128"/>
    <lineage>
        <taxon>Bacteria</taxon>
        <taxon>Pseudomonadati</taxon>
        <taxon>Pseudomonadota</taxon>
        <taxon>Gammaproteobacteria</taxon>
        <taxon>Lysobacterales</taxon>
        <taxon>Lysobacteraceae</taxon>
        <taxon>Stenotrophomonas</taxon>
    </lineage>
</organism>
<dbReference type="AlphaFoldDB" id="A0A0R0BWD6"/>
<feature type="transmembrane region" description="Helical" evidence="1">
    <location>
        <begin position="74"/>
        <end position="93"/>
    </location>
</feature>
<reference evidence="3 4" key="1">
    <citation type="submission" date="2015-05" db="EMBL/GenBank/DDBJ databases">
        <title>Genome sequencing and analysis of members of genus Stenotrophomonas.</title>
        <authorList>
            <person name="Patil P.P."/>
            <person name="Midha S."/>
            <person name="Patil P.B."/>
        </authorList>
    </citation>
    <scope>NUCLEOTIDE SEQUENCE [LARGE SCALE GENOMIC DNA]</scope>
    <source>
        <strain evidence="3 4">DSM 17805</strain>
    </source>
</reference>
<comment type="caution">
    <text evidence="3">The sequence shown here is derived from an EMBL/GenBank/DDBJ whole genome shotgun (WGS) entry which is preliminary data.</text>
</comment>
<gene>
    <name evidence="3" type="ORF">ABB25_06670</name>
</gene>
<dbReference type="InterPro" id="IPR006976">
    <property type="entry name" value="VanZ-like"/>
</dbReference>